<evidence type="ECO:0000256" key="1">
    <source>
        <dbReference type="ARBA" id="ARBA00007137"/>
    </source>
</evidence>
<evidence type="ECO:0000313" key="4">
    <source>
        <dbReference type="EMBL" id="QCT72209.1"/>
    </source>
</evidence>
<evidence type="ECO:0000256" key="2">
    <source>
        <dbReference type="ARBA" id="ARBA00022603"/>
    </source>
</evidence>
<dbReference type="InterPro" id="IPR038601">
    <property type="entry name" value="MttB-like_sf"/>
</dbReference>
<evidence type="ECO:0000256" key="3">
    <source>
        <dbReference type="ARBA" id="ARBA00022679"/>
    </source>
</evidence>
<dbReference type="Gene3D" id="3.20.20.480">
    <property type="entry name" value="Trimethylamine methyltransferase-like"/>
    <property type="match status" value="1"/>
</dbReference>
<evidence type="ECO:0008006" key="6">
    <source>
        <dbReference type="Google" id="ProtNLM"/>
    </source>
</evidence>
<sequence>MKKYSHYVSKETIERIHEQSLRVLKEIGVRFENPRALDLLAKNGVKLDGCIAYFDEETVVNAMKLAPSVFELTSNTKGNLTIGNESRITMPSGGPVYITENGVIRKTVNQDIINFLKLTSTSDEIGYQYIDFLPNDDHLNEDQKIYASEALLLKYGKQPACIDPDTFLMDEGKIYNATLKSIDLIRKFEGIEDHEKHINSFCVNSISPLCYDFAPLEKMFAFCEQNQPLWFSPCAMPGMTAPPSVMATLVMTNAEILAINALAQMIKPGVPVIYGNTSASTNLRTLLLSFGAPETMLMCYATAAMSDFYDVPCRTGGAQSDAKDTDYQSGAESMFMIQSCMECGTDLIYHASGMMGSMNLYSYEKFILDEECIAFARRMVQGIDPSEEKVCFDALKKAGPRGSFITGRTPKMYREEFYLPKYFNKQDVNVWQNEGSHSVLEVARKAVDERIESYVQPDITKEQQELLNPYLPPEYKESI</sequence>
<dbReference type="Proteomes" id="UP000218387">
    <property type="component" value="Chromosome"/>
</dbReference>
<dbReference type="RefSeq" id="WP_096918789.1">
    <property type="nucleotide sequence ID" value="NZ_CP029487.1"/>
</dbReference>
<dbReference type="AlphaFoldDB" id="A0A4P9C9K3"/>
<keyword evidence="2" id="KW-0489">Methyltransferase</keyword>
<reference evidence="4 5" key="1">
    <citation type="submission" date="2018-05" db="EMBL/GenBank/DDBJ databases">
        <title>Genome comparison of Eubacterium sp.</title>
        <authorList>
            <person name="Feng Y."/>
            <person name="Sanchez-Andrea I."/>
            <person name="Stams A.J.M."/>
            <person name="De Vos W.M."/>
        </authorList>
    </citation>
    <scope>NUCLEOTIDE SEQUENCE [LARGE SCALE GENOMIC DNA]</scope>
    <source>
        <strain evidence="4 5">YI</strain>
    </source>
</reference>
<evidence type="ECO:0000313" key="5">
    <source>
        <dbReference type="Proteomes" id="UP000218387"/>
    </source>
</evidence>
<name>A0A4P9C9K3_EUBML</name>
<organism evidence="4 5">
    <name type="scientific">Eubacterium maltosivorans</name>
    <dbReference type="NCBI Taxonomy" id="2041044"/>
    <lineage>
        <taxon>Bacteria</taxon>
        <taxon>Bacillati</taxon>
        <taxon>Bacillota</taxon>
        <taxon>Clostridia</taxon>
        <taxon>Eubacteriales</taxon>
        <taxon>Eubacteriaceae</taxon>
        <taxon>Eubacterium</taxon>
    </lineage>
</organism>
<proteinExistence type="inferred from homology"/>
<dbReference type="EMBL" id="CP029487">
    <property type="protein sequence ID" value="QCT72209.1"/>
    <property type="molecule type" value="Genomic_DNA"/>
</dbReference>
<keyword evidence="5" id="KW-1185">Reference proteome</keyword>
<dbReference type="GO" id="GO:0032259">
    <property type="term" value="P:methylation"/>
    <property type="evidence" value="ECO:0007669"/>
    <property type="project" value="UniProtKB-KW"/>
</dbReference>
<dbReference type="GO" id="GO:0015948">
    <property type="term" value="P:methanogenesis"/>
    <property type="evidence" value="ECO:0007669"/>
    <property type="project" value="InterPro"/>
</dbReference>
<protein>
    <recommendedName>
        <fullName evidence="6">Trimethylamine methyltransferase</fullName>
    </recommendedName>
</protein>
<dbReference type="KEGG" id="emt:CPZ25_013040"/>
<accession>A0A4P9C9K3</accession>
<dbReference type="GO" id="GO:0008168">
    <property type="term" value="F:methyltransferase activity"/>
    <property type="evidence" value="ECO:0007669"/>
    <property type="project" value="UniProtKB-KW"/>
</dbReference>
<dbReference type="InterPro" id="IPR010426">
    <property type="entry name" value="MTTB_MeTrfase"/>
</dbReference>
<keyword evidence="3" id="KW-0808">Transferase</keyword>
<dbReference type="Pfam" id="PF06253">
    <property type="entry name" value="MTTB"/>
    <property type="match status" value="1"/>
</dbReference>
<gene>
    <name evidence="4" type="ORF">CPZ25_013040</name>
</gene>
<comment type="similarity">
    <text evidence="1">Belongs to the trimethylamine methyltransferase family.</text>
</comment>